<evidence type="ECO:0000313" key="2">
    <source>
        <dbReference type="Proteomes" id="UP001150238"/>
    </source>
</evidence>
<dbReference type="EMBL" id="JANVFS010000008">
    <property type="protein sequence ID" value="KAJ4489017.1"/>
    <property type="molecule type" value="Genomic_DNA"/>
</dbReference>
<organism evidence="1 2">
    <name type="scientific">Lentinula lateritia</name>
    <dbReference type="NCBI Taxonomy" id="40482"/>
    <lineage>
        <taxon>Eukaryota</taxon>
        <taxon>Fungi</taxon>
        <taxon>Dikarya</taxon>
        <taxon>Basidiomycota</taxon>
        <taxon>Agaricomycotina</taxon>
        <taxon>Agaricomycetes</taxon>
        <taxon>Agaricomycetidae</taxon>
        <taxon>Agaricales</taxon>
        <taxon>Marasmiineae</taxon>
        <taxon>Omphalotaceae</taxon>
        <taxon>Lentinula</taxon>
    </lineage>
</organism>
<name>A0A9W9AUT6_9AGAR</name>
<reference evidence="1" key="2">
    <citation type="journal article" date="2023" name="Proc. Natl. Acad. Sci. U.S.A.">
        <title>A global phylogenomic analysis of the shiitake genus Lentinula.</title>
        <authorList>
            <person name="Sierra-Patev S."/>
            <person name="Min B."/>
            <person name="Naranjo-Ortiz M."/>
            <person name="Looney B."/>
            <person name="Konkel Z."/>
            <person name="Slot J.C."/>
            <person name="Sakamoto Y."/>
            <person name="Steenwyk J.L."/>
            <person name="Rokas A."/>
            <person name="Carro J."/>
            <person name="Camarero S."/>
            <person name="Ferreira P."/>
            <person name="Molpeceres G."/>
            <person name="Ruiz-Duenas F.J."/>
            <person name="Serrano A."/>
            <person name="Henrissat B."/>
            <person name="Drula E."/>
            <person name="Hughes K.W."/>
            <person name="Mata J.L."/>
            <person name="Ishikawa N.K."/>
            <person name="Vargas-Isla R."/>
            <person name="Ushijima S."/>
            <person name="Smith C.A."/>
            <person name="Donoghue J."/>
            <person name="Ahrendt S."/>
            <person name="Andreopoulos W."/>
            <person name="He G."/>
            <person name="LaButti K."/>
            <person name="Lipzen A."/>
            <person name="Ng V."/>
            <person name="Riley R."/>
            <person name="Sandor L."/>
            <person name="Barry K."/>
            <person name="Martinez A.T."/>
            <person name="Xiao Y."/>
            <person name="Gibbons J.G."/>
            <person name="Terashima K."/>
            <person name="Grigoriev I.V."/>
            <person name="Hibbett D."/>
        </authorList>
    </citation>
    <scope>NUCLEOTIDE SEQUENCE</scope>
    <source>
        <strain evidence="1">Sp2 HRB7682 ss15</strain>
    </source>
</reference>
<gene>
    <name evidence="1" type="ORF">C8J55DRAFT_487198</name>
</gene>
<accession>A0A9W9AUT6</accession>
<evidence type="ECO:0000313" key="1">
    <source>
        <dbReference type="EMBL" id="KAJ4489017.1"/>
    </source>
</evidence>
<dbReference type="Proteomes" id="UP001150238">
    <property type="component" value="Unassembled WGS sequence"/>
</dbReference>
<protein>
    <submittedName>
        <fullName evidence="1">Uncharacterized protein</fullName>
    </submittedName>
</protein>
<dbReference type="AlphaFoldDB" id="A0A9W9AUT6"/>
<sequence>MVNNSNSHLVKRYSNGHNTHWMTLSQPETPLSSILDRSALNIPFTGADPSLKTAHPVVVDNPVEVYLQHKLETRRQVIMNKVNLHGDSVAFKHMDELLEKLEFEDTIDDEARVFPVAKLPWISPHTSKLLTKLLNNPKA</sequence>
<comment type="caution">
    <text evidence="1">The sequence shown here is derived from an EMBL/GenBank/DDBJ whole genome shotgun (WGS) entry which is preliminary data.</text>
</comment>
<proteinExistence type="predicted"/>
<reference evidence="1" key="1">
    <citation type="submission" date="2022-08" db="EMBL/GenBank/DDBJ databases">
        <authorList>
            <consortium name="DOE Joint Genome Institute"/>
            <person name="Min B."/>
            <person name="Riley R."/>
            <person name="Sierra-Patev S."/>
            <person name="Naranjo-Ortiz M."/>
            <person name="Looney B."/>
            <person name="Konkel Z."/>
            <person name="Slot J.C."/>
            <person name="Sakamoto Y."/>
            <person name="Steenwyk J.L."/>
            <person name="Rokas A."/>
            <person name="Carro J."/>
            <person name="Camarero S."/>
            <person name="Ferreira P."/>
            <person name="Molpeceres G."/>
            <person name="Ruiz-Duenas F.J."/>
            <person name="Serrano A."/>
            <person name="Henrissat B."/>
            <person name="Drula E."/>
            <person name="Hughes K.W."/>
            <person name="Mata J.L."/>
            <person name="Ishikawa N.K."/>
            <person name="Vargas-Isla R."/>
            <person name="Ushijima S."/>
            <person name="Smith C.A."/>
            <person name="Ahrendt S."/>
            <person name="Andreopoulos W."/>
            <person name="He G."/>
            <person name="Labutti K."/>
            <person name="Lipzen A."/>
            <person name="Ng V."/>
            <person name="Sandor L."/>
            <person name="Barry K."/>
            <person name="Martinez A.T."/>
            <person name="Xiao Y."/>
            <person name="Gibbons J.G."/>
            <person name="Terashima K."/>
            <person name="Hibbett D.S."/>
            <person name="Grigoriev I.V."/>
        </authorList>
    </citation>
    <scope>NUCLEOTIDE SEQUENCE</scope>
    <source>
        <strain evidence="1">Sp2 HRB7682 ss15</strain>
    </source>
</reference>